<protein>
    <submittedName>
        <fullName evidence="1">Uncharacterized protein</fullName>
    </submittedName>
</protein>
<accession>A0A392MP36</accession>
<evidence type="ECO:0000313" key="2">
    <source>
        <dbReference type="Proteomes" id="UP000265520"/>
    </source>
</evidence>
<organism evidence="1 2">
    <name type="scientific">Trifolium medium</name>
    <dbReference type="NCBI Taxonomy" id="97028"/>
    <lineage>
        <taxon>Eukaryota</taxon>
        <taxon>Viridiplantae</taxon>
        <taxon>Streptophyta</taxon>
        <taxon>Embryophyta</taxon>
        <taxon>Tracheophyta</taxon>
        <taxon>Spermatophyta</taxon>
        <taxon>Magnoliopsida</taxon>
        <taxon>eudicotyledons</taxon>
        <taxon>Gunneridae</taxon>
        <taxon>Pentapetalae</taxon>
        <taxon>rosids</taxon>
        <taxon>fabids</taxon>
        <taxon>Fabales</taxon>
        <taxon>Fabaceae</taxon>
        <taxon>Papilionoideae</taxon>
        <taxon>50 kb inversion clade</taxon>
        <taxon>NPAAA clade</taxon>
        <taxon>Hologalegina</taxon>
        <taxon>IRL clade</taxon>
        <taxon>Trifolieae</taxon>
        <taxon>Trifolium</taxon>
    </lineage>
</organism>
<dbReference type="EMBL" id="LXQA010015221">
    <property type="protein sequence ID" value="MCH88983.1"/>
    <property type="molecule type" value="Genomic_DNA"/>
</dbReference>
<keyword evidence="2" id="KW-1185">Reference proteome</keyword>
<proteinExistence type="predicted"/>
<evidence type="ECO:0000313" key="1">
    <source>
        <dbReference type="EMBL" id="MCH88983.1"/>
    </source>
</evidence>
<sequence length="66" mass="7309">MHNPNSLVSQIFKARWIIGDGSKVNVMKDPWIRNGSSKWVCAPQVPGYKCMMKESTATIQTGAEAN</sequence>
<feature type="non-terminal residue" evidence="1">
    <location>
        <position position="66"/>
    </location>
</feature>
<name>A0A392MP36_9FABA</name>
<gene>
    <name evidence="1" type="ORF">A2U01_0009876</name>
</gene>
<dbReference type="AlphaFoldDB" id="A0A392MP36"/>
<comment type="caution">
    <text evidence="1">The sequence shown here is derived from an EMBL/GenBank/DDBJ whole genome shotgun (WGS) entry which is preliminary data.</text>
</comment>
<dbReference type="Proteomes" id="UP000265520">
    <property type="component" value="Unassembled WGS sequence"/>
</dbReference>
<reference evidence="1 2" key="1">
    <citation type="journal article" date="2018" name="Front. Plant Sci.">
        <title>Red Clover (Trifolium pratense) and Zigzag Clover (T. medium) - A Picture of Genomic Similarities and Differences.</title>
        <authorList>
            <person name="Dluhosova J."/>
            <person name="Istvanek J."/>
            <person name="Nedelnik J."/>
            <person name="Repkova J."/>
        </authorList>
    </citation>
    <scope>NUCLEOTIDE SEQUENCE [LARGE SCALE GENOMIC DNA]</scope>
    <source>
        <strain evidence="2">cv. 10/8</strain>
        <tissue evidence="1">Leaf</tissue>
    </source>
</reference>